<organism evidence="1 2">
    <name type="scientific">Nocardiopsis coralli</name>
    <dbReference type="NCBI Taxonomy" id="2772213"/>
    <lineage>
        <taxon>Bacteria</taxon>
        <taxon>Bacillati</taxon>
        <taxon>Actinomycetota</taxon>
        <taxon>Actinomycetes</taxon>
        <taxon>Streptosporangiales</taxon>
        <taxon>Nocardiopsidaceae</taxon>
        <taxon>Nocardiopsis</taxon>
    </lineage>
</organism>
<name>A0ABR9PBG0_9ACTN</name>
<sequence>MYVRVVQVEWREVLATRGRVHEAGLDWLDTHSVVSMNDAAESLGRGAYTMFERNWVKRFNQLSDLPGPDHDDGTRRQILTELRLATGEVNGFLEALSRLVHELPHTLDRPPRIPSDL</sequence>
<comment type="caution">
    <text evidence="1">The sequence shown here is derived from an EMBL/GenBank/DDBJ whole genome shotgun (WGS) entry which is preliminary data.</text>
</comment>
<accession>A0ABR9PBG0</accession>
<evidence type="ECO:0000313" key="2">
    <source>
        <dbReference type="Proteomes" id="UP000806528"/>
    </source>
</evidence>
<reference evidence="1 2" key="1">
    <citation type="submission" date="2020-09" db="EMBL/GenBank/DDBJ databases">
        <title>Diversity and distribution of actinomycetes associated with coral in the coast of Hainan.</title>
        <authorList>
            <person name="Li F."/>
        </authorList>
    </citation>
    <scope>NUCLEOTIDE SEQUENCE [LARGE SCALE GENOMIC DNA]</scope>
    <source>
        <strain evidence="1 2">HNM0947</strain>
    </source>
</reference>
<keyword evidence="2" id="KW-1185">Reference proteome</keyword>
<dbReference type="Proteomes" id="UP000806528">
    <property type="component" value="Unassembled WGS sequence"/>
</dbReference>
<protein>
    <submittedName>
        <fullName evidence="1">Uncharacterized protein</fullName>
    </submittedName>
</protein>
<dbReference type="RefSeq" id="WP_193123640.1">
    <property type="nucleotide sequence ID" value="NZ_JADBGI010000020.1"/>
</dbReference>
<gene>
    <name evidence="1" type="ORF">IDM40_20430</name>
</gene>
<proteinExistence type="predicted"/>
<evidence type="ECO:0000313" key="1">
    <source>
        <dbReference type="EMBL" id="MBE3001040.1"/>
    </source>
</evidence>
<dbReference type="EMBL" id="JADBGI010000020">
    <property type="protein sequence ID" value="MBE3001040.1"/>
    <property type="molecule type" value="Genomic_DNA"/>
</dbReference>